<reference evidence="1" key="1">
    <citation type="submission" date="2022-07" db="EMBL/GenBank/DDBJ databases">
        <authorList>
            <person name="Li W.-J."/>
            <person name="Deng Q.-Q."/>
        </authorList>
    </citation>
    <scope>NUCLEOTIDE SEQUENCE</scope>
    <source>
        <strain evidence="1">SYSU M60031</strain>
    </source>
</reference>
<dbReference type="InterPro" id="IPR036689">
    <property type="entry name" value="ESAT-6-like_sf"/>
</dbReference>
<evidence type="ECO:0000313" key="1">
    <source>
        <dbReference type="EMBL" id="MCP8969374.1"/>
    </source>
</evidence>
<dbReference type="Gene3D" id="1.10.287.1060">
    <property type="entry name" value="ESAT-6-like"/>
    <property type="match status" value="1"/>
</dbReference>
<dbReference type="InterPro" id="IPR010310">
    <property type="entry name" value="T7SS_ESAT-6-like"/>
</dbReference>
<dbReference type="RefSeq" id="WP_254759296.1">
    <property type="nucleotide sequence ID" value="NZ_JANCLT010000006.1"/>
</dbReference>
<protein>
    <submittedName>
        <fullName evidence="1">WXG100 family type VII secretion target</fullName>
    </submittedName>
</protein>
<proteinExistence type="predicted"/>
<dbReference type="Pfam" id="PF06013">
    <property type="entry name" value="WXG100"/>
    <property type="match status" value="1"/>
</dbReference>
<dbReference type="SUPFAM" id="SSF140453">
    <property type="entry name" value="EsxAB dimer-like"/>
    <property type="match status" value="1"/>
</dbReference>
<dbReference type="AlphaFoldDB" id="A0AA41X5M9"/>
<comment type="caution">
    <text evidence="1">The sequence shown here is derived from an EMBL/GenBank/DDBJ whole genome shotgun (WGS) entry which is preliminary data.</text>
</comment>
<organism evidence="1 2">
    <name type="scientific">Ectobacillus ponti</name>
    <dbReference type="NCBI Taxonomy" id="2961894"/>
    <lineage>
        <taxon>Bacteria</taxon>
        <taxon>Bacillati</taxon>
        <taxon>Bacillota</taxon>
        <taxon>Bacilli</taxon>
        <taxon>Bacillales</taxon>
        <taxon>Bacillaceae</taxon>
        <taxon>Ectobacillus</taxon>
    </lineage>
</organism>
<evidence type="ECO:0000313" key="2">
    <source>
        <dbReference type="Proteomes" id="UP001156102"/>
    </source>
</evidence>
<gene>
    <name evidence="1" type="ORF">NK662_12640</name>
</gene>
<dbReference type="Proteomes" id="UP001156102">
    <property type="component" value="Unassembled WGS sequence"/>
</dbReference>
<sequence>MAGHIRVSTAQVAQTATTVESLNKRLMEELKTSQATLKNLTNSWEGEAAQATVAAFDEFAAKYFQSYYDILDNYVKFLRANVDQGYTETETVNTSLSDAFK</sequence>
<name>A0AA41X5M9_9BACI</name>
<dbReference type="EMBL" id="JANCLT010000006">
    <property type="protein sequence ID" value="MCP8969374.1"/>
    <property type="molecule type" value="Genomic_DNA"/>
</dbReference>
<accession>A0AA41X5M9</accession>
<keyword evidence="2" id="KW-1185">Reference proteome</keyword>